<evidence type="ECO:0000259" key="1">
    <source>
        <dbReference type="Pfam" id="PF07995"/>
    </source>
</evidence>
<dbReference type="InterPro" id="IPR011041">
    <property type="entry name" value="Quinoprot_gluc/sorb_DH_b-prop"/>
</dbReference>
<accession>A0ABQ6C1P5</accession>
<dbReference type="Pfam" id="PF07995">
    <property type="entry name" value="GSDH"/>
    <property type="match status" value="1"/>
</dbReference>
<evidence type="ECO:0000313" key="2">
    <source>
        <dbReference type="EMBL" id="GLS13820.1"/>
    </source>
</evidence>
<sequence>MKRLSSLRRRALIGVLLLGGALAGFLMGLRSATQKDFAYYGIKELKIAAVHQWVTLREKLSGGAPQGQALQSDEIKVFTANDFSLELLHLPAYGSTEKTAGFIDEGGALPVKIEQNDVDVHWAHWQLGSVITDAKPSTFRGGGIKQVFRYQGQTLALVSMQALPEGCRFASLVNVTARREVFRAPCLPPVDEIDFSAIGGGWVADEGGILMSLGTPSDDLRIAGLAQDPASPYGKVLFFPDAQLRGEGPARETFVVHSSGHRNPQGLVRVGGALYATDHGPKGGDEINLLQRGHNYGWPLYSLGSTYQGQPHEPMGDPARFDEPLFSFIPAVAPSDILACPSTLAERYAPLQCVLITSLRGMSLFVGLIDDQHRVVSLERLSVDMRLRELLALPGERLGVSTDGYGVFEIKLADVARRPAS</sequence>
<organism evidence="2 3">
    <name type="scientific">Hydrogenophaga electricum</name>
    <dbReference type="NCBI Taxonomy" id="1230953"/>
    <lineage>
        <taxon>Bacteria</taxon>
        <taxon>Pseudomonadati</taxon>
        <taxon>Pseudomonadota</taxon>
        <taxon>Betaproteobacteria</taxon>
        <taxon>Burkholderiales</taxon>
        <taxon>Comamonadaceae</taxon>
        <taxon>Hydrogenophaga</taxon>
    </lineage>
</organism>
<gene>
    <name evidence="2" type="ORF">GCM10007935_12500</name>
</gene>
<keyword evidence="3" id="KW-1185">Reference proteome</keyword>
<dbReference type="Gene3D" id="2.120.10.30">
    <property type="entry name" value="TolB, C-terminal domain"/>
    <property type="match status" value="1"/>
</dbReference>
<dbReference type="EMBL" id="BSPB01000006">
    <property type="protein sequence ID" value="GLS13820.1"/>
    <property type="molecule type" value="Genomic_DNA"/>
</dbReference>
<dbReference type="Proteomes" id="UP001156903">
    <property type="component" value="Unassembled WGS sequence"/>
</dbReference>
<dbReference type="SUPFAM" id="SSF50952">
    <property type="entry name" value="Soluble quinoprotein glucose dehydrogenase"/>
    <property type="match status" value="1"/>
</dbReference>
<name>A0ABQ6C1P5_9BURK</name>
<dbReference type="RefSeq" id="WP_284307120.1">
    <property type="nucleotide sequence ID" value="NZ_BSPB01000006.1"/>
</dbReference>
<reference evidence="3" key="1">
    <citation type="journal article" date="2019" name="Int. J. Syst. Evol. Microbiol.">
        <title>The Global Catalogue of Microorganisms (GCM) 10K type strain sequencing project: providing services to taxonomists for standard genome sequencing and annotation.</title>
        <authorList>
            <consortium name="The Broad Institute Genomics Platform"/>
            <consortium name="The Broad Institute Genome Sequencing Center for Infectious Disease"/>
            <person name="Wu L."/>
            <person name="Ma J."/>
        </authorList>
    </citation>
    <scope>NUCLEOTIDE SEQUENCE [LARGE SCALE GENOMIC DNA]</scope>
    <source>
        <strain evidence="3">NBRC 109341</strain>
    </source>
</reference>
<evidence type="ECO:0000313" key="3">
    <source>
        <dbReference type="Proteomes" id="UP001156903"/>
    </source>
</evidence>
<protein>
    <recommendedName>
        <fullName evidence="1">Glucose/Sorbosone dehydrogenase domain-containing protein</fullName>
    </recommendedName>
</protein>
<dbReference type="InterPro" id="IPR011042">
    <property type="entry name" value="6-blade_b-propeller_TolB-like"/>
</dbReference>
<dbReference type="InterPro" id="IPR012938">
    <property type="entry name" value="Glc/Sorbosone_DH"/>
</dbReference>
<proteinExistence type="predicted"/>
<comment type="caution">
    <text evidence="2">The sequence shown here is derived from an EMBL/GenBank/DDBJ whole genome shotgun (WGS) entry which is preliminary data.</text>
</comment>
<feature type="domain" description="Glucose/Sorbosone dehydrogenase" evidence="1">
    <location>
        <begin position="205"/>
        <end position="404"/>
    </location>
</feature>